<evidence type="ECO:0000256" key="8">
    <source>
        <dbReference type="PROSITE-ProRule" id="PRU00723"/>
    </source>
</evidence>
<feature type="compositionally biased region" description="Low complexity" evidence="9">
    <location>
        <begin position="37"/>
        <end position="57"/>
    </location>
</feature>
<name>A0AAV3AID9_PYXAD</name>
<feature type="domain" description="C3H1-type" evidence="10">
    <location>
        <begin position="1"/>
        <end position="25"/>
    </location>
</feature>
<comment type="caution">
    <text evidence="11">The sequence shown here is derived from an EMBL/GenBank/DDBJ whole genome shotgun (WGS) entry which is preliminary data.</text>
</comment>
<evidence type="ECO:0000313" key="11">
    <source>
        <dbReference type="EMBL" id="DBA25023.1"/>
    </source>
</evidence>
<evidence type="ECO:0000256" key="9">
    <source>
        <dbReference type="SAM" id="MobiDB-lite"/>
    </source>
</evidence>
<evidence type="ECO:0000259" key="10">
    <source>
        <dbReference type="PROSITE" id="PS50103"/>
    </source>
</evidence>
<keyword evidence="8" id="KW-0479">Metal-binding</keyword>
<keyword evidence="8" id="KW-0862">Zinc</keyword>
<keyword evidence="3" id="KW-0653">Protein transport</keyword>
<dbReference type="Proteomes" id="UP001181693">
    <property type="component" value="Unassembled WGS sequence"/>
</dbReference>
<dbReference type="EMBL" id="DYDO01000005">
    <property type="protein sequence ID" value="DBA25023.1"/>
    <property type="molecule type" value="Genomic_DNA"/>
</dbReference>
<comment type="function">
    <text evidence="5">Required for the export of mRNAs containing poly(A) tails from the nucleus into the cytoplasm.</text>
</comment>
<feature type="region of interest" description="Disordered" evidence="9">
    <location>
        <begin position="37"/>
        <end position="132"/>
    </location>
</feature>
<keyword evidence="3" id="KW-0811">Translocation</keyword>
<evidence type="ECO:0000256" key="3">
    <source>
        <dbReference type="ARBA" id="ARBA00023132"/>
    </source>
</evidence>
<dbReference type="PANTHER" id="PTHR46527">
    <property type="entry name" value="NUCLEOPORIN-LIKE PROTEIN 2"/>
    <property type="match status" value="1"/>
</dbReference>
<dbReference type="InterPro" id="IPR000571">
    <property type="entry name" value="Znf_CCCH"/>
</dbReference>
<evidence type="ECO:0000256" key="1">
    <source>
        <dbReference type="ARBA" id="ARBA00004335"/>
    </source>
</evidence>
<feature type="region of interest" description="Disordered" evidence="9">
    <location>
        <begin position="231"/>
        <end position="250"/>
    </location>
</feature>
<dbReference type="InterPro" id="IPR051767">
    <property type="entry name" value="Nucleoporin_NUP42"/>
</dbReference>
<keyword evidence="3" id="KW-0906">Nuclear pore complex</keyword>
<reference evidence="11" key="1">
    <citation type="thesis" date="2020" institute="ProQuest LLC" country="789 East Eisenhower Parkway, Ann Arbor, MI, USA">
        <title>Comparative Genomics and Chromosome Evolution.</title>
        <authorList>
            <person name="Mudd A.B."/>
        </authorList>
    </citation>
    <scope>NUCLEOTIDE SEQUENCE</scope>
    <source>
        <strain evidence="11">1538</strain>
        <tissue evidence="11">Blood</tissue>
    </source>
</reference>
<evidence type="ECO:0000256" key="5">
    <source>
        <dbReference type="ARBA" id="ARBA00037262"/>
    </source>
</evidence>
<feature type="compositionally biased region" description="Polar residues" evidence="9">
    <location>
        <begin position="62"/>
        <end position="88"/>
    </location>
</feature>
<keyword evidence="12" id="KW-1185">Reference proteome</keyword>
<dbReference type="GO" id="GO:0031965">
    <property type="term" value="C:nuclear membrane"/>
    <property type="evidence" value="ECO:0007669"/>
    <property type="project" value="UniProtKB-SubCell"/>
</dbReference>
<dbReference type="GO" id="GO:0008270">
    <property type="term" value="F:zinc ion binding"/>
    <property type="evidence" value="ECO:0007669"/>
    <property type="project" value="UniProtKB-KW"/>
</dbReference>
<proteinExistence type="predicted"/>
<protein>
    <recommendedName>
        <fullName evidence="6">Nucleoporin NUP42</fullName>
    </recommendedName>
    <alternativeName>
        <fullName evidence="7">Nucleoporin-like protein 2</fullName>
    </alternativeName>
</protein>
<feature type="zinc finger region" description="C3H1-type" evidence="8">
    <location>
        <begin position="1"/>
        <end position="25"/>
    </location>
</feature>
<keyword evidence="3" id="KW-0813">Transport</keyword>
<keyword evidence="3" id="KW-0509">mRNA transport</keyword>
<evidence type="ECO:0000256" key="4">
    <source>
        <dbReference type="ARBA" id="ARBA00023242"/>
    </source>
</evidence>
<dbReference type="SMART" id="SM00356">
    <property type="entry name" value="ZnF_C3H1"/>
    <property type="match status" value="1"/>
</dbReference>
<dbReference type="PANTHER" id="PTHR46527:SF1">
    <property type="entry name" value="NUCLEOPORIN NUP42"/>
    <property type="match status" value="1"/>
</dbReference>
<comment type="subcellular location">
    <subcellularLocation>
        <location evidence="1">Nucleus membrane</location>
        <topology evidence="1">Peripheral membrane protein</topology>
        <orientation evidence="1">Cytoplasmic side</orientation>
    </subcellularLocation>
    <subcellularLocation>
        <location evidence="2">Nucleus</location>
        <location evidence="2">Nuclear pore complex</location>
    </subcellularLocation>
</comment>
<dbReference type="AlphaFoldDB" id="A0AAV3AID9"/>
<accession>A0AAV3AID9</accession>
<organism evidence="11 12">
    <name type="scientific">Pyxicephalus adspersus</name>
    <name type="common">African bullfrog</name>
    <dbReference type="NCBI Taxonomy" id="30357"/>
    <lineage>
        <taxon>Eukaryota</taxon>
        <taxon>Metazoa</taxon>
        <taxon>Chordata</taxon>
        <taxon>Craniata</taxon>
        <taxon>Vertebrata</taxon>
        <taxon>Euteleostomi</taxon>
        <taxon>Amphibia</taxon>
        <taxon>Batrachia</taxon>
        <taxon>Anura</taxon>
        <taxon>Neobatrachia</taxon>
        <taxon>Ranoidea</taxon>
        <taxon>Pyxicephalidae</taxon>
        <taxon>Pyxicephalinae</taxon>
        <taxon>Pyxicephalus</taxon>
    </lineage>
</organism>
<evidence type="ECO:0000313" key="12">
    <source>
        <dbReference type="Proteomes" id="UP001181693"/>
    </source>
</evidence>
<feature type="compositionally biased region" description="Polar residues" evidence="9">
    <location>
        <begin position="101"/>
        <end position="122"/>
    </location>
</feature>
<evidence type="ECO:0000256" key="7">
    <source>
        <dbReference type="ARBA" id="ARBA00042384"/>
    </source>
</evidence>
<evidence type="ECO:0000256" key="6">
    <source>
        <dbReference type="ARBA" id="ARBA00039886"/>
    </source>
</evidence>
<dbReference type="Gene3D" id="4.10.1000.10">
    <property type="entry name" value="Zinc finger, CCCH-type"/>
    <property type="match status" value="1"/>
</dbReference>
<dbReference type="PROSITE" id="PS50103">
    <property type="entry name" value="ZF_C3H1"/>
    <property type="match status" value="1"/>
</dbReference>
<keyword evidence="4" id="KW-0539">Nucleus</keyword>
<dbReference type="GO" id="GO:0005643">
    <property type="term" value="C:nuclear pore"/>
    <property type="evidence" value="ECO:0007669"/>
    <property type="project" value="UniProtKB-SubCell"/>
</dbReference>
<keyword evidence="8" id="KW-0863">Zinc-finger</keyword>
<evidence type="ECO:0000256" key="2">
    <source>
        <dbReference type="ARBA" id="ARBA00004567"/>
    </source>
</evidence>
<gene>
    <name evidence="11" type="ORF">GDO54_012596</name>
</gene>
<feature type="compositionally biased region" description="Basic and acidic residues" evidence="9">
    <location>
        <begin position="123"/>
        <end position="132"/>
    </location>
</feature>
<sequence>MAICSFFLEGRCRYGDRCWNEHPRGGRRQEQNRNQYQYQQPQYQQPQYQQQQYQQPPAASRRWTSSNQRYVQPSNFSTWSRDNNQAASHSDFHDNRGRAQNPGSSAGPFSSQNRFSNLASQDQPREMQSDKDGSIFEDIKRDLESWESSGQWIFSTYCVIKDPRNLSGFADISPEELRLDFYTARDSGNMQNYVSSVQQLASQWKQRVHAIKNTNISSQSALMNELTKPATSSATTFGGQQNSAFPTASSSTNSAFQSGVNFSFKSDSQYTAPSGGNPSSFPSTSGFVNKPASGFGNATTVSPAAFSFAVTTASDGASSGFSNAKAVTASTFSFAPTTTSSAFSGFAATTTSLPASTPSTTSAVFQGTTAATSFGQSDTSVFGGASGFGNTLTSGFGSKTSAGPSLFGAGAASSAPSMPFAHPPAAPVNQAASVTTTAESISTNPLFTPQSELSANELAQFKAKRFTLGSIPLRPPPSDLLIV</sequence>